<dbReference type="PROSITE" id="PS50026">
    <property type="entry name" value="EGF_3"/>
    <property type="match status" value="1"/>
</dbReference>
<name>A0A0R3WXJ3_HYDTA</name>
<feature type="disulfide bond" evidence="1">
    <location>
        <begin position="32"/>
        <end position="41"/>
    </location>
</feature>
<keyword evidence="1" id="KW-1015">Disulfide bond</keyword>
<reference evidence="6" key="1">
    <citation type="submission" date="2017-02" db="UniProtKB">
        <authorList>
            <consortium name="WormBaseParasite"/>
        </authorList>
    </citation>
    <scope>IDENTIFICATION</scope>
</reference>
<feature type="region of interest" description="Disordered" evidence="2">
    <location>
        <begin position="111"/>
        <end position="148"/>
    </location>
</feature>
<feature type="compositionally biased region" description="Polar residues" evidence="2">
    <location>
        <begin position="115"/>
        <end position="130"/>
    </location>
</feature>
<dbReference type="AlphaFoldDB" id="A0A0R3WXJ3"/>
<dbReference type="WBParaSite" id="TTAC_0000548301-mRNA-1">
    <property type="protein sequence ID" value="TTAC_0000548301-mRNA-1"/>
    <property type="gene ID" value="TTAC_0000548301"/>
</dbReference>
<dbReference type="STRING" id="6205.A0A0R3WXJ3"/>
<comment type="caution">
    <text evidence="1">Lacks conserved residue(s) required for the propagation of feature annotation.</text>
</comment>
<gene>
    <name evidence="4" type="ORF">TTAC_LOCUS5467</name>
</gene>
<accession>A0A0R3WXJ3</accession>
<feature type="region of interest" description="Disordered" evidence="2">
    <location>
        <begin position="45"/>
        <end position="95"/>
    </location>
</feature>
<feature type="domain" description="EGF-like" evidence="3">
    <location>
        <begin position="1"/>
        <end position="42"/>
    </location>
</feature>
<feature type="compositionally biased region" description="Low complexity" evidence="2">
    <location>
        <begin position="52"/>
        <end position="74"/>
    </location>
</feature>
<evidence type="ECO:0000313" key="5">
    <source>
        <dbReference type="Proteomes" id="UP000274429"/>
    </source>
</evidence>
<protein>
    <submittedName>
        <fullName evidence="6">EGF-like domain-containing protein</fullName>
    </submittedName>
</protein>
<keyword evidence="1" id="KW-0245">EGF-like domain</keyword>
<sequence length="148" mass="15972">MPNYCLNGGRCVNKAQDEEDALDTTTMPICICPPTRMGARCEIFRSPPLPTPTSTIATTTTTNTTANPPVAANSSAINRPSDHAISETLRRQPKNNVSLARLSKDNGVILRSSGALEQSSPERATSSTSRYPAKKEKGLDIIPNCHYK</sequence>
<proteinExistence type="predicted"/>
<dbReference type="SUPFAM" id="SSF57196">
    <property type="entry name" value="EGF/Laminin"/>
    <property type="match status" value="1"/>
</dbReference>
<evidence type="ECO:0000259" key="3">
    <source>
        <dbReference type="PROSITE" id="PS50026"/>
    </source>
</evidence>
<dbReference type="PROSITE" id="PS00022">
    <property type="entry name" value="EGF_1"/>
    <property type="match status" value="1"/>
</dbReference>
<feature type="compositionally biased region" description="Basic and acidic residues" evidence="2">
    <location>
        <begin position="80"/>
        <end position="90"/>
    </location>
</feature>
<evidence type="ECO:0000313" key="6">
    <source>
        <dbReference type="WBParaSite" id="TTAC_0000548301-mRNA-1"/>
    </source>
</evidence>
<dbReference type="Proteomes" id="UP000274429">
    <property type="component" value="Unassembled WGS sequence"/>
</dbReference>
<organism evidence="6">
    <name type="scientific">Hydatigena taeniaeformis</name>
    <name type="common">Feline tapeworm</name>
    <name type="synonym">Taenia taeniaeformis</name>
    <dbReference type="NCBI Taxonomy" id="6205"/>
    <lineage>
        <taxon>Eukaryota</taxon>
        <taxon>Metazoa</taxon>
        <taxon>Spiralia</taxon>
        <taxon>Lophotrochozoa</taxon>
        <taxon>Platyhelminthes</taxon>
        <taxon>Cestoda</taxon>
        <taxon>Eucestoda</taxon>
        <taxon>Cyclophyllidea</taxon>
        <taxon>Taeniidae</taxon>
        <taxon>Hydatigera</taxon>
    </lineage>
</organism>
<keyword evidence="5" id="KW-1185">Reference proteome</keyword>
<dbReference type="EMBL" id="UYWX01007649">
    <property type="protein sequence ID" value="VDM27054.1"/>
    <property type="molecule type" value="Genomic_DNA"/>
</dbReference>
<reference evidence="4 5" key="2">
    <citation type="submission" date="2018-11" db="EMBL/GenBank/DDBJ databases">
        <authorList>
            <consortium name="Pathogen Informatics"/>
        </authorList>
    </citation>
    <scope>NUCLEOTIDE SEQUENCE [LARGE SCALE GENOMIC DNA]</scope>
</reference>
<dbReference type="InterPro" id="IPR000742">
    <property type="entry name" value="EGF"/>
</dbReference>
<evidence type="ECO:0000256" key="2">
    <source>
        <dbReference type="SAM" id="MobiDB-lite"/>
    </source>
</evidence>
<evidence type="ECO:0000256" key="1">
    <source>
        <dbReference type="PROSITE-ProRule" id="PRU00076"/>
    </source>
</evidence>
<dbReference type="Gene3D" id="2.10.25.10">
    <property type="entry name" value="Laminin"/>
    <property type="match status" value="1"/>
</dbReference>
<evidence type="ECO:0000313" key="4">
    <source>
        <dbReference type="EMBL" id="VDM27054.1"/>
    </source>
</evidence>